<evidence type="ECO:0000313" key="1">
    <source>
        <dbReference type="EMBL" id="QJA84648.1"/>
    </source>
</evidence>
<proteinExistence type="predicted"/>
<gene>
    <name evidence="1" type="ORF">MM415A00178_0058</name>
</gene>
<sequence>MRHAILAILLLIPIMASADPGDMAHRSYKTQTMLDGSTAVWEHRPGRVRRGDAQHHTYLRWLATGLRPAVLPDQKPRPRPQMTAAQLSRMLAEQTQGEAGALAGCQADVLLGVAIDCTAAAEQLQMARDAADALIRARVEVVR</sequence>
<reference evidence="1" key="1">
    <citation type="submission" date="2020-03" db="EMBL/GenBank/DDBJ databases">
        <title>The deep terrestrial virosphere.</title>
        <authorList>
            <person name="Holmfeldt K."/>
            <person name="Nilsson E."/>
            <person name="Simone D."/>
            <person name="Lopez-Fernandez M."/>
            <person name="Wu X."/>
            <person name="de Brujin I."/>
            <person name="Lundin D."/>
            <person name="Andersson A."/>
            <person name="Bertilsson S."/>
            <person name="Dopson M."/>
        </authorList>
    </citation>
    <scope>NUCLEOTIDE SEQUENCE</scope>
    <source>
        <strain evidence="1">MM415A00178</strain>
    </source>
</reference>
<name>A0A6M3KTL7_9ZZZZ</name>
<organism evidence="1">
    <name type="scientific">viral metagenome</name>
    <dbReference type="NCBI Taxonomy" id="1070528"/>
    <lineage>
        <taxon>unclassified sequences</taxon>
        <taxon>metagenomes</taxon>
        <taxon>organismal metagenomes</taxon>
    </lineage>
</organism>
<dbReference type="EMBL" id="MT142532">
    <property type="protein sequence ID" value="QJA84648.1"/>
    <property type="molecule type" value="Genomic_DNA"/>
</dbReference>
<accession>A0A6M3KTL7</accession>
<dbReference type="AlphaFoldDB" id="A0A6M3KTL7"/>
<protein>
    <submittedName>
        <fullName evidence="1">Uncharacterized protein</fullName>
    </submittedName>
</protein>